<sequence length="71" mass="7975">MRGDACVDLLRRRDPQGYYVLAAKREALELLEKLGVSVEDAGSFLLVRVRSRSLAQRVCEMLLRKGLLSSP</sequence>
<proteinExistence type="predicted"/>
<comment type="caution">
    <text evidence="1">The sequence shown here is derived from an EMBL/GenBank/DDBJ whole genome shotgun (WGS) entry which is preliminary data.</text>
</comment>
<reference evidence="1" key="1">
    <citation type="journal article" date="2020" name="mSystems">
        <title>Genome- and Community-Level Interaction Insights into Carbon Utilization and Element Cycling Functions of Hydrothermarchaeota in Hydrothermal Sediment.</title>
        <authorList>
            <person name="Zhou Z."/>
            <person name="Liu Y."/>
            <person name="Xu W."/>
            <person name="Pan J."/>
            <person name="Luo Z.H."/>
            <person name="Li M."/>
        </authorList>
    </citation>
    <scope>NUCLEOTIDE SEQUENCE [LARGE SCALE GENOMIC DNA]</scope>
    <source>
        <strain evidence="2">SpSt-1125</strain>
        <strain evidence="1">SpSt-8</strain>
    </source>
</reference>
<dbReference type="AlphaFoldDB" id="A0A7C3SKF7"/>
<protein>
    <submittedName>
        <fullName evidence="1">Uncharacterized protein</fullName>
    </submittedName>
</protein>
<dbReference type="EMBL" id="DRZM01000014">
    <property type="protein sequence ID" value="HHP04196.1"/>
    <property type="molecule type" value="Genomic_DNA"/>
</dbReference>
<evidence type="ECO:0000313" key="1">
    <source>
        <dbReference type="EMBL" id="HGB24671.1"/>
    </source>
</evidence>
<evidence type="ECO:0000313" key="2">
    <source>
        <dbReference type="EMBL" id="HHP04196.1"/>
    </source>
</evidence>
<gene>
    <name evidence="2" type="ORF">ENM88_00425</name>
    <name evidence="1" type="ORF">ENV88_01190</name>
</gene>
<accession>A0A7C3SKF7</accession>
<organism evidence="1">
    <name type="scientific">Thermofilum pendens</name>
    <dbReference type="NCBI Taxonomy" id="2269"/>
    <lineage>
        <taxon>Archaea</taxon>
        <taxon>Thermoproteota</taxon>
        <taxon>Thermoprotei</taxon>
        <taxon>Thermofilales</taxon>
        <taxon>Thermofilaceae</taxon>
        <taxon>Thermofilum</taxon>
    </lineage>
</organism>
<dbReference type="EMBL" id="DTIB01000029">
    <property type="protein sequence ID" value="HGB24671.1"/>
    <property type="molecule type" value="Genomic_DNA"/>
</dbReference>
<name>A0A7C3SKF7_THEPE</name>